<feature type="domain" description="Peptidoglycan binding" evidence="3">
    <location>
        <begin position="97"/>
        <end position="164"/>
    </location>
</feature>
<name>A0A6C0X257_9CAUD</name>
<organism evidence="4 5">
    <name type="scientific">Brucella phage EF4</name>
    <dbReference type="NCBI Taxonomy" id="2706778"/>
    <lineage>
        <taxon>Viruses</taxon>
        <taxon>Duplodnaviria</taxon>
        <taxon>Heunggongvirae</taxon>
        <taxon>Uroviricota</taxon>
        <taxon>Caudoviricetes</taxon>
        <taxon>Perisivirus</taxon>
        <taxon>Perisivirus Pr</taxon>
    </lineage>
</organism>
<feature type="transmembrane region" description="Helical" evidence="1">
    <location>
        <begin position="210"/>
        <end position="231"/>
    </location>
</feature>
<dbReference type="InterPro" id="IPR018537">
    <property type="entry name" value="Peptidoglycan-bd_3"/>
</dbReference>
<evidence type="ECO:0000259" key="3">
    <source>
        <dbReference type="Pfam" id="PF09374"/>
    </source>
</evidence>
<evidence type="ECO:0000313" key="4">
    <source>
        <dbReference type="EMBL" id="QIC52866.1"/>
    </source>
</evidence>
<evidence type="ECO:0000313" key="5">
    <source>
        <dbReference type="Proteomes" id="UP000503412"/>
    </source>
</evidence>
<keyword evidence="1" id="KW-0812">Transmembrane</keyword>
<dbReference type="SUPFAM" id="SSF53955">
    <property type="entry name" value="Lysozyme-like"/>
    <property type="match status" value="1"/>
</dbReference>
<dbReference type="InterPro" id="IPR023346">
    <property type="entry name" value="Lysozyme-like_dom_sf"/>
</dbReference>
<sequence length="283" mass="31117">MDRNFKVSLKEVLKHEGGWADHPSDPGGATMKGVTIATFRAFVNPKGTKADLRKITDAQLETVYRRQYWDKVHGAELPDGVDFAVFDYAVNSGPSRAVKDLQKVVGVSQDGKVGPKTLEAIKSMGSRNVINKLCDTRLAFMKRARDKKTKKILWPTFGKGWTKRVAGVRDFALGLSSKPTPERPSVVTKEVDKPVMPTSVDKEVKKKFSLAGWLGTLFSGGGIGALGLAGFGWRELLALGGGCTSSSSWWACTSWLDCKSNKRHSSGVERCLSHIFMGLWPWR</sequence>
<evidence type="ECO:0000256" key="1">
    <source>
        <dbReference type="SAM" id="Phobius"/>
    </source>
</evidence>
<dbReference type="EMBL" id="MT002975">
    <property type="protein sequence ID" value="QIC52866.1"/>
    <property type="molecule type" value="Genomic_DNA"/>
</dbReference>
<dbReference type="SMR" id="A0A6C0X257"/>
<dbReference type="Proteomes" id="UP000503412">
    <property type="component" value="Segment"/>
</dbReference>
<keyword evidence="1" id="KW-0472">Membrane</keyword>
<accession>A0A6C0X257</accession>
<reference evidence="4 5" key="1">
    <citation type="submission" date="2020-01" db="EMBL/GenBank/DDBJ databases">
        <authorList>
            <person name="Cicha C.L."/>
            <person name="Wiedenheft B."/>
        </authorList>
    </citation>
    <scope>NUCLEOTIDE SEQUENCE [LARGE SCALE GENOMIC DNA]</scope>
</reference>
<keyword evidence="1" id="KW-1133">Transmembrane helix</keyword>
<feature type="domain" description="TtsA-like Glycoside hydrolase family 108" evidence="2">
    <location>
        <begin position="10"/>
        <end position="93"/>
    </location>
</feature>
<proteinExistence type="predicted"/>
<dbReference type="CDD" id="cd13926">
    <property type="entry name" value="N-acetylmuramidase_GH108"/>
    <property type="match status" value="1"/>
</dbReference>
<protein>
    <submittedName>
        <fullName evidence="4">Putative endolysin</fullName>
    </submittedName>
</protein>
<evidence type="ECO:0000259" key="2">
    <source>
        <dbReference type="Pfam" id="PF05838"/>
    </source>
</evidence>
<dbReference type="Pfam" id="PF05838">
    <property type="entry name" value="Glyco_hydro_108"/>
    <property type="match status" value="1"/>
</dbReference>
<dbReference type="InterPro" id="IPR008565">
    <property type="entry name" value="TtsA-like_GH18_dom"/>
</dbReference>
<dbReference type="Gene3D" id="1.20.141.10">
    <property type="entry name" value="Chitosanase, subunit A, domain 1"/>
    <property type="match status" value="1"/>
</dbReference>
<dbReference type="Pfam" id="PF09374">
    <property type="entry name" value="PG_binding_3"/>
    <property type="match status" value="1"/>
</dbReference>